<accession>A0ABT7BMA4</accession>
<protein>
    <submittedName>
        <fullName evidence="1">Uncharacterized protein</fullName>
    </submittedName>
</protein>
<dbReference type="EMBL" id="JAQPOK010000117">
    <property type="protein sequence ID" value="MDJ1180327.1"/>
    <property type="molecule type" value="Genomic_DNA"/>
</dbReference>
<sequence>MQSKKLSMVIEALIVTLAIAICQSSLSEVNTTKLSLHQDPLVVTQLF</sequence>
<gene>
    <name evidence="1" type="ORF">PJF56_15795</name>
</gene>
<proteinExistence type="predicted"/>
<evidence type="ECO:0000313" key="2">
    <source>
        <dbReference type="Proteomes" id="UP001231370"/>
    </source>
</evidence>
<evidence type="ECO:0000313" key="1">
    <source>
        <dbReference type="EMBL" id="MDJ1180327.1"/>
    </source>
</evidence>
<name>A0ABT7BMA4_9CYAN</name>
<dbReference type="RefSeq" id="WP_283763629.1">
    <property type="nucleotide sequence ID" value="NZ_JAQPOK010000117.1"/>
</dbReference>
<reference evidence="1 2" key="1">
    <citation type="submission" date="2023-01" db="EMBL/GenBank/DDBJ databases">
        <title>Novel diversity within Roseofilum (Cyanobacteria; Desertifilaceae) from marine benthic mats with descriptions of four novel species.</title>
        <authorList>
            <person name="Wang Y."/>
            <person name="Berthold D.E."/>
            <person name="Hu J."/>
            <person name="Lefler F.W."/>
            <person name="Laughinghouse H.D. IV."/>
        </authorList>
    </citation>
    <scope>NUCLEOTIDE SEQUENCE [LARGE SCALE GENOMIC DNA]</scope>
    <source>
        <strain evidence="1 2">BLCC-M91</strain>
    </source>
</reference>
<comment type="caution">
    <text evidence="1">The sequence shown here is derived from an EMBL/GenBank/DDBJ whole genome shotgun (WGS) entry which is preliminary data.</text>
</comment>
<organism evidence="1 2">
    <name type="scientific">Roseofilum halophilum BLCC-M91</name>
    <dbReference type="NCBI Taxonomy" id="3022259"/>
    <lineage>
        <taxon>Bacteria</taxon>
        <taxon>Bacillati</taxon>
        <taxon>Cyanobacteriota</taxon>
        <taxon>Cyanophyceae</taxon>
        <taxon>Desertifilales</taxon>
        <taxon>Desertifilaceae</taxon>
        <taxon>Roseofilum</taxon>
        <taxon>Roseofilum halophilum</taxon>
    </lineage>
</organism>
<keyword evidence="2" id="KW-1185">Reference proteome</keyword>
<dbReference type="Proteomes" id="UP001231370">
    <property type="component" value="Unassembled WGS sequence"/>
</dbReference>